<keyword evidence="2" id="KW-0812">Transmembrane</keyword>
<accession>A0A553V3F5</accession>
<proteinExistence type="predicted"/>
<feature type="region of interest" description="Disordered" evidence="1">
    <location>
        <begin position="54"/>
        <end position="81"/>
    </location>
</feature>
<gene>
    <name evidence="3" type="ORF">FNE76_00445</name>
</gene>
<reference evidence="3" key="2">
    <citation type="submission" date="2019-07" db="EMBL/GenBank/DDBJ databases">
        <authorList>
            <person name="Papic B."/>
        </authorList>
    </citation>
    <scope>NUCLEOTIDE SEQUENCE [LARGE SCALE GENOMIC DNA]</scope>
    <source>
        <strain evidence="3">L8b</strain>
    </source>
</reference>
<comment type="caution">
    <text evidence="3">The sequence shown here is derived from an EMBL/GenBank/DDBJ whole genome shotgun (WGS) entry which is preliminary data.</text>
</comment>
<feature type="region of interest" description="Disordered" evidence="1">
    <location>
        <begin position="95"/>
        <end position="117"/>
    </location>
</feature>
<evidence type="ECO:0000313" key="3">
    <source>
        <dbReference type="EMBL" id="TSA86972.1"/>
    </source>
</evidence>
<keyword evidence="2" id="KW-0472">Membrane</keyword>
<evidence type="ECO:0000256" key="2">
    <source>
        <dbReference type="SAM" id="Phobius"/>
    </source>
</evidence>
<sequence>MKNQVLFVGSGFLACITYAFLLSLLLIQIQTPKPTPTILQTMDIDFLVETPAKLPAPKETPKPIPTPPKNTPQPDQNPFKQDLGVQDVFSSIQGFKHAPPSPKKATPPPQPSVSKEQIQQMRQAQELLQGIQFNQHQQAFKDLQSSLNNFQEHLQVIKNKDIDFQVPQKENTSDQEFKAWVQQIYKILDDQWHLHFYQKTQASVIIYISEEGKLQFSVVKPSPFADFNQQVFTFLSALKNKTFPPYPGRRAITLQVNFKTKD</sequence>
<protein>
    <submittedName>
        <fullName evidence="3">TonB C-terminal domain-containing protein</fullName>
    </submittedName>
</protein>
<dbReference type="PROSITE" id="PS51257">
    <property type="entry name" value="PROKAR_LIPOPROTEIN"/>
    <property type="match status" value="1"/>
</dbReference>
<organism evidence="3 4">
    <name type="scientific">Helicobacter mehlei</name>
    <dbReference type="NCBI Taxonomy" id="2316080"/>
    <lineage>
        <taxon>Bacteria</taxon>
        <taxon>Pseudomonadati</taxon>
        <taxon>Campylobacterota</taxon>
        <taxon>Epsilonproteobacteria</taxon>
        <taxon>Campylobacterales</taxon>
        <taxon>Helicobacteraceae</taxon>
        <taxon>Helicobacter</taxon>
    </lineage>
</organism>
<dbReference type="Pfam" id="PF13103">
    <property type="entry name" value="TonB_2"/>
    <property type="match status" value="1"/>
</dbReference>
<keyword evidence="4" id="KW-1185">Reference proteome</keyword>
<keyword evidence="2" id="KW-1133">Transmembrane helix</keyword>
<name>A0A553V3F5_9HELI</name>
<dbReference type="AlphaFoldDB" id="A0A553V3F5"/>
<feature type="compositionally biased region" description="Pro residues" evidence="1">
    <location>
        <begin position="62"/>
        <end position="71"/>
    </location>
</feature>
<feature type="transmembrane region" description="Helical" evidence="2">
    <location>
        <begin position="6"/>
        <end position="27"/>
    </location>
</feature>
<dbReference type="Proteomes" id="UP000319322">
    <property type="component" value="Unassembled WGS sequence"/>
</dbReference>
<feature type="compositionally biased region" description="Pro residues" evidence="1">
    <location>
        <begin position="99"/>
        <end position="111"/>
    </location>
</feature>
<dbReference type="RefSeq" id="WP_120948067.1">
    <property type="nucleotide sequence ID" value="NZ_QXQP01000003.1"/>
</dbReference>
<reference evidence="3" key="1">
    <citation type="submission" date="2019-07" db="EMBL/GenBank/DDBJ databases">
        <title>Helicobacter labacensis sp. nov., Helicobacter mehlei sp. nov. and Helicobacter vulpis sp. nov., isolated from gastric mucosa of red fox (Vulpis vulpis).</title>
        <authorList>
            <person name="Kusar D."/>
            <person name="Gruntar I."/>
            <person name="Pate M."/>
            <person name="Zajc U."/>
            <person name="Ocepek M."/>
        </authorList>
    </citation>
    <scope>NUCLEOTIDE SEQUENCE [LARGE SCALE GENOMIC DNA]</scope>
    <source>
        <strain evidence="3">L8b</strain>
    </source>
</reference>
<dbReference type="OrthoDB" id="5372757at2"/>
<evidence type="ECO:0000256" key="1">
    <source>
        <dbReference type="SAM" id="MobiDB-lite"/>
    </source>
</evidence>
<dbReference type="EMBL" id="VKGC01000001">
    <property type="protein sequence ID" value="TSA86972.1"/>
    <property type="molecule type" value="Genomic_DNA"/>
</dbReference>
<evidence type="ECO:0000313" key="4">
    <source>
        <dbReference type="Proteomes" id="UP000319322"/>
    </source>
</evidence>